<dbReference type="PANTHER" id="PTHR31087">
    <property type="match status" value="1"/>
</dbReference>
<protein>
    <submittedName>
        <fullName evidence="2">Uncharacterized protein</fullName>
    </submittedName>
</protein>
<dbReference type="Gene3D" id="2.40.160.200">
    <property type="entry name" value="LURP1-related"/>
    <property type="match status" value="1"/>
</dbReference>
<accession>A0A9P5CU32</accession>
<dbReference type="GeneID" id="63842103"/>
<evidence type="ECO:0000313" key="3">
    <source>
        <dbReference type="Proteomes" id="UP000803844"/>
    </source>
</evidence>
<dbReference type="PANTHER" id="PTHR31087:SF161">
    <property type="entry name" value="TUBBY C 2 FAMILY PROTEIN"/>
    <property type="match status" value="1"/>
</dbReference>
<dbReference type="InterPro" id="IPR007612">
    <property type="entry name" value="LOR"/>
</dbReference>
<evidence type="ECO:0000313" key="2">
    <source>
        <dbReference type="EMBL" id="KAF3769715.1"/>
    </source>
</evidence>
<dbReference type="RefSeq" id="XP_040780676.1">
    <property type="nucleotide sequence ID" value="XM_040924974.1"/>
</dbReference>
<dbReference type="SUPFAM" id="SSF54518">
    <property type="entry name" value="Tubby C-terminal domain-like"/>
    <property type="match status" value="1"/>
</dbReference>
<gene>
    <name evidence="2" type="ORF">M406DRAFT_66186</name>
</gene>
<dbReference type="EMBL" id="MU032344">
    <property type="protein sequence ID" value="KAF3769715.1"/>
    <property type="molecule type" value="Genomic_DNA"/>
</dbReference>
<comment type="caution">
    <text evidence="2">The sequence shown here is derived from an EMBL/GenBank/DDBJ whole genome shotgun (WGS) entry which is preliminary data.</text>
</comment>
<sequence length="204" mass="22534">MTKPTITTLEAPIAILPRYVAQKPTTLHLKGHLSSFSGGDFTITDETPGQPPREVFSTDAQAMSMREKRVLLDASRQPLFAFQRKVMSMLGTWYILLPEQTVDAPAARFEVKWSMGSKKIDAFIAKGDGTWQQLKIRGQSMWKSRTDVFLGESNVAIMSANKKKWALRQEWTVDVAQGMDTSLASAIIVVLAAIEQNANAASSS</sequence>
<dbReference type="InterPro" id="IPR038595">
    <property type="entry name" value="LOR_sf"/>
</dbReference>
<organism evidence="2 3">
    <name type="scientific">Cryphonectria parasitica (strain ATCC 38755 / EP155)</name>
    <dbReference type="NCBI Taxonomy" id="660469"/>
    <lineage>
        <taxon>Eukaryota</taxon>
        <taxon>Fungi</taxon>
        <taxon>Dikarya</taxon>
        <taxon>Ascomycota</taxon>
        <taxon>Pezizomycotina</taxon>
        <taxon>Sordariomycetes</taxon>
        <taxon>Sordariomycetidae</taxon>
        <taxon>Diaporthales</taxon>
        <taxon>Cryphonectriaceae</taxon>
        <taxon>Cryphonectria-Endothia species complex</taxon>
        <taxon>Cryphonectria</taxon>
    </lineage>
</organism>
<name>A0A9P5CU32_CRYP1</name>
<evidence type="ECO:0000256" key="1">
    <source>
        <dbReference type="ARBA" id="ARBA00005437"/>
    </source>
</evidence>
<dbReference type="Proteomes" id="UP000803844">
    <property type="component" value="Unassembled WGS sequence"/>
</dbReference>
<proteinExistence type="inferred from homology"/>
<keyword evidence="3" id="KW-1185">Reference proteome</keyword>
<comment type="similarity">
    <text evidence="1">Belongs to the LOR family.</text>
</comment>
<reference evidence="2" key="1">
    <citation type="journal article" date="2020" name="Phytopathology">
        <title>Genome sequence of the chestnut blight fungus Cryphonectria parasitica EP155: A fundamental resource for an archetypical invasive plant pathogen.</title>
        <authorList>
            <person name="Crouch J.A."/>
            <person name="Dawe A."/>
            <person name="Aerts A."/>
            <person name="Barry K."/>
            <person name="Churchill A.C.L."/>
            <person name="Grimwood J."/>
            <person name="Hillman B."/>
            <person name="Milgroom M.G."/>
            <person name="Pangilinan J."/>
            <person name="Smith M."/>
            <person name="Salamov A."/>
            <person name="Schmutz J."/>
            <person name="Yadav J."/>
            <person name="Grigoriev I.V."/>
            <person name="Nuss D."/>
        </authorList>
    </citation>
    <scope>NUCLEOTIDE SEQUENCE</scope>
    <source>
        <strain evidence="2">EP155</strain>
    </source>
</reference>
<dbReference type="InterPro" id="IPR025659">
    <property type="entry name" value="Tubby-like_C"/>
</dbReference>
<dbReference type="Pfam" id="PF04525">
    <property type="entry name" value="LOR"/>
    <property type="match status" value="1"/>
</dbReference>
<dbReference type="AlphaFoldDB" id="A0A9P5CU32"/>
<dbReference type="OrthoDB" id="97518at2759"/>